<dbReference type="PANTHER" id="PTHR22991">
    <property type="entry name" value="PROTEIN CBG13490"/>
    <property type="match status" value="1"/>
</dbReference>
<dbReference type="Gene3D" id="3.10.100.10">
    <property type="entry name" value="Mannose-Binding Protein A, subunit A"/>
    <property type="match status" value="1"/>
</dbReference>
<dbReference type="Proteomes" id="UP001163046">
    <property type="component" value="Unassembled WGS sequence"/>
</dbReference>
<feature type="domain" description="C-type lectin" evidence="2">
    <location>
        <begin position="319"/>
        <end position="431"/>
    </location>
</feature>
<dbReference type="PROSITE" id="PS50041">
    <property type="entry name" value="C_TYPE_LECTIN_2"/>
    <property type="match status" value="1"/>
</dbReference>
<protein>
    <submittedName>
        <fullName evidence="3">Chromatin-modulating protein mrc1</fullName>
    </submittedName>
</protein>
<dbReference type="Pfam" id="PF13385">
    <property type="entry name" value="Laminin_G_3"/>
    <property type="match status" value="1"/>
</dbReference>
<dbReference type="EMBL" id="MU826826">
    <property type="protein sequence ID" value="KAJ7375159.1"/>
    <property type="molecule type" value="Genomic_DNA"/>
</dbReference>
<reference evidence="3" key="1">
    <citation type="submission" date="2023-01" db="EMBL/GenBank/DDBJ databases">
        <title>Genome assembly of the deep-sea coral Lophelia pertusa.</title>
        <authorList>
            <person name="Herrera S."/>
            <person name="Cordes E."/>
        </authorList>
    </citation>
    <scope>NUCLEOTIDE SEQUENCE</scope>
    <source>
        <strain evidence="3">USNM1676648</strain>
        <tissue evidence="3">Polyp</tissue>
    </source>
</reference>
<gene>
    <name evidence="3" type="primary">MRC1_1</name>
    <name evidence="3" type="ORF">OS493_001897</name>
</gene>
<comment type="caution">
    <text evidence="3">The sequence shown here is derived from an EMBL/GenBank/DDBJ whole genome shotgun (WGS) entry which is preliminary data.</text>
</comment>
<evidence type="ECO:0000256" key="1">
    <source>
        <dbReference type="ARBA" id="ARBA00023157"/>
    </source>
</evidence>
<dbReference type="InterPro" id="IPR050976">
    <property type="entry name" value="Snaclec"/>
</dbReference>
<evidence type="ECO:0000259" key="2">
    <source>
        <dbReference type="PROSITE" id="PS50041"/>
    </source>
</evidence>
<dbReference type="InterPro" id="IPR016187">
    <property type="entry name" value="CTDL_fold"/>
</dbReference>
<dbReference type="OrthoDB" id="441660at2759"/>
<dbReference type="SUPFAM" id="SSF49899">
    <property type="entry name" value="Concanavalin A-like lectins/glucanases"/>
    <property type="match status" value="1"/>
</dbReference>
<dbReference type="SMART" id="SM00034">
    <property type="entry name" value="CLECT"/>
    <property type="match status" value="1"/>
</dbReference>
<dbReference type="CDD" id="cd00037">
    <property type="entry name" value="CLECT"/>
    <property type="match status" value="1"/>
</dbReference>
<dbReference type="Gene3D" id="2.60.120.200">
    <property type="match status" value="1"/>
</dbReference>
<dbReference type="PANTHER" id="PTHR22991:SF40">
    <property type="entry name" value="PROTEIN CBG13490"/>
    <property type="match status" value="1"/>
</dbReference>
<dbReference type="InterPro" id="IPR001304">
    <property type="entry name" value="C-type_lectin-like"/>
</dbReference>
<organism evidence="3 4">
    <name type="scientific">Desmophyllum pertusum</name>
    <dbReference type="NCBI Taxonomy" id="174260"/>
    <lineage>
        <taxon>Eukaryota</taxon>
        <taxon>Metazoa</taxon>
        <taxon>Cnidaria</taxon>
        <taxon>Anthozoa</taxon>
        <taxon>Hexacorallia</taxon>
        <taxon>Scleractinia</taxon>
        <taxon>Caryophylliina</taxon>
        <taxon>Caryophylliidae</taxon>
        <taxon>Desmophyllum</taxon>
    </lineage>
</organism>
<dbReference type="Pfam" id="PF00059">
    <property type="entry name" value="Lectin_C"/>
    <property type="match status" value="1"/>
</dbReference>
<dbReference type="AlphaFoldDB" id="A0A9W9Z800"/>
<keyword evidence="1" id="KW-1015">Disulfide bond</keyword>
<evidence type="ECO:0000313" key="4">
    <source>
        <dbReference type="Proteomes" id="UP001163046"/>
    </source>
</evidence>
<dbReference type="InterPro" id="IPR016186">
    <property type="entry name" value="C-type_lectin-like/link_sf"/>
</dbReference>
<sequence>MNELYTLKVKVHSNVLLNLNRNDCEPYQTFLVFFLGPAVSYSDLSVNGQHNEFVIMETRHCAATHAWYSYSGADHYWPLDEIGYWRVYDVIYLHEKWHGNIKGNAEITWSAHQLALDLYGQDAWVDLGSRYNSCYVDVKYCNQTGISIAFWVAFREANIMQGLIEFGSGDCGLTLVRTSDNEINVTIRSMELGNTWSVQSVNASIDDGMWHHVALTWNATGEVHIFINGTRLNNINREVILNVSCADTNCTCDWSMKVGTMTRRNSTVQSYSSIELARLVLWHYAVSNETILGLSRKMQGLFFSNRGCGSNWIASLQFCYQIEPRWKRTWHEAKKTCDGQLGNLVSIGSQEEYDFLEDALQKKQVSSCLHIGLQTDDASSIPSWVDGNLWSFSKLNASYEQENRTNMCVYREVDGLWYFANCSEKCGFICKKYRASLFRNAEFHCRVRRYNHQLLGHRLSIRWVQNELACATECLIYGWGCKSYNYKHNGDLASNGQNICELNGSNQDKNPASLIFSIGFQYCERVS</sequence>
<proteinExistence type="predicted"/>
<dbReference type="InterPro" id="IPR013320">
    <property type="entry name" value="ConA-like_dom_sf"/>
</dbReference>
<name>A0A9W9Z800_9CNID</name>
<evidence type="ECO:0000313" key="3">
    <source>
        <dbReference type="EMBL" id="KAJ7375159.1"/>
    </source>
</evidence>
<accession>A0A9W9Z800</accession>
<keyword evidence="4" id="KW-1185">Reference proteome</keyword>
<dbReference type="SUPFAM" id="SSF56436">
    <property type="entry name" value="C-type lectin-like"/>
    <property type="match status" value="1"/>
</dbReference>